<reference evidence="2 3" key="1">
    <citation type="submission" date="2023-03" db="EMBL/GenBank/DDBJ databases">
        <title>Genome insight into feeding habits of ladybird beetles.</title>
        <authorList>
            <person name="Li H.-S."/>
            <person name="Huang Y.-H."/>
            <person name="Pang H."/>
        </authorList>
    </citation>
    <scope>NUCLEOTIDE SEQUENCE [LARGE SCALE GENOMIC DNA]</scope>
    <source>
        <strain evidence="2">SYSU_2023b</strain>
        <tissue evidence="2">Whole body</tissue>
    </source>
</reference>
<organism evidence="2 3">
    <name type="scientific">Henosepilachna vigintioctopunctata</name>
    <dbReference type="NCBI Taxonomy" id="420089"/>
    <lineage>
        <taxon>Eukaryota</taxon>
        <taxon>Metazoa</taxon>
        <taxon>Ecdysozoa</taxon>
        <taxon>Arthropoda</taxon>
        <taxon>Hexapoda</taxon>
        <taxon>Insecta</taxon>
        <taxon>Pterygota</taxon>
        <taxon>Neoptera</taxon>
        <taxon>Endopterygota</taxon>
        <taxon>Coleoptera</taxon>
        <taxon>Polyphaga</taxon>
        <taxon>Cucujiformia</taxon>
        <taxon>Coccinelloidea</taxon>
        <taxon>Coccinellidae</taxon>
        <taxon>Epilachninae</taxon>
        <taxon>Epilachnini</taxon>
        <taxon>Henosepilachna</taxon>
    </lineage>
</organism>
<dbReference type="EMBL" id="JARQZJ010000033">
    <property type="protein sequence ID" value="KAK9875430.1"/>
    <property type="molecule type" value="Genomic_DNA"/>
</dbReference>
<dbReference type="Proteomes" id="UP001431783">
    <property type="component" value="Unassembled WGS sequence"/>
</dbReference>
<comment type="caution">
    <text evidence="2">The sequence shown here is derived from an EMBL/GenBank/DDBJ whole genome shotgun (WGS) entry which is preliminary data.</text>
</comment>
<keyword evidence="1" id="KW-0732">Signal</keyword>
<sequence length="145" mass="15887">MASIKVLTTGIFLIVFAMDVPASALSSPSALFSNVEKIGYSSSKKIRFQLENKNCGCGKAQFGTQKNEDTLRLNETMSIPQEIYDYDYNDEYSFIHGTISFATAEIVGGDITEVCIEVKDADLNVFYSVGAEQKVQLTVIAYGVV</sequence>
<evidence type="ECO:0000313" key="2">
    <source>
        <dbReference type="EMBL" id="KAK9875430.1"/>
    </source>
</evidence>
<protein>
    <submittedName>
        <fullName evidence="2">Uncharacterized protein</fullName>
    </submittedName>
</protein>
<name>A0AAW1U3C7_9CUCU</name>
<evidence type="ECO:0000313" key="3">
    <source>
        <dbReference type="Proteomes" id="UP001431783"/>
    </source>
</evidence>
<feature type="chain" id="PRO_5043553564" evidence="1">
    <location>
        <begin position="25"/>
        <end position="145"/>
    </location>
</feature>
<gene>
    <name evidence="2" type="ORF">WA026_007824</name>
</gene>
<feature type="signal peptide" evidence="1">
    <location>
        <begin position="1"/>
        <end position="24"/>
    </location>
</feature>
<keyword evidence="3" id="KW-1185">Reference proteome</keyword>
<dbReference type="AlphaFoldDB" id="A0AAW1U3C7"/>
<proteinExistence type="predicted"/>
<accession>A0AAW1U3C7</accession>
<evidence type="ECO:0000256" key="1">
    <source>
        <dbReference type="SAM" id="SignalP"/>
    </source>
</evidence>